<evidence type="ECO:0000256" key="7">
    <source>
        <dbReference type="ARBA" id="ARBA00023242"/>
    </source>
</evidence>
<evidence type="ECO:0000256" key="3">
    <source>
        <dbReference type="ARBA" id="ARBA00022737"/>
    </source>
</evidence>
<feature type="domain" description="C2H2-type" evidence="12">
    <location>
        <begin position="38"/>
        <end position="65"/>
    </location>
</feature>
<evidence type="ECO:0000259" key="12">
    <source>
        <dbReference type="PROSITE" id="PS50157"/>
    </source>
</evidence>
<name>A0ABP0GIT7_CLALP</name>
<reference evidence="13 14" key="1">
    <citation type="submission" date="2024-02" db="EMBL/GenBank/DDBJ databases">
        <authorList>
            <person name="Daric V."/>
            <person name="Darras S."/>
        </authorList>
    </citation>
    <scope>NUCLEOTIDE SEQUENCE [LARGE SCALE GENOMIC DNA]</scope>
</reference>
<evidence type="ECO:0000256" key="10">
    <source>
        <dbReference type="ARBA" id="ARBA00043251"/>
    </source>
</evidence>
<evidence type="ECO:0000256" key="4">
    <source>
        <dbReference type="ARBA" id="ARBA00022771"/>
    </source>
</evidence>
<dbReference type="InterPro" id="IPR050589">
    <property type="entry name" value="Ikaros_C2H2-ZF"/>
</dbReference>
<keyword evidence="3" id="KW-0677">Repeat</keyword>
<dbReference type="InterPro" id="IPR013087">
    <property type="entry name" value="Znf_C2H2_type"/>
</dbReference>
<gene>
    <name evidence="13" type="ORF">CVLEPA_LOCUS23171</name>
</gene>
<dbReference type="SUPFAM" id="SSF57667">
    <property type="entry name" value="beta-beta-alpha zinc fingers"/>
    <property type="match status" value="2"/>
</dbReference>
<dbReference type="Gene3D" id="3.30.160.60">
    <property type="entry name" value="Classic Zinc Finger"/>
    <property type="match status" value="2"/>
</dbReference>
<sequence>MMEDLRESHSDDAYPDLKISAVHSAIVGSDIGEMKKNYKCVKCSFSSFYPGNLRVHMRRHTGEKPFRCEFCSRPFSDKSNLNSHRRRKHLSQGRMTSSLCIPRAPLRRLYTTRKASSLNSKSAGKAGSPCGRILQVMSPQESSDVFQTRNAEWLDHQESDDQNQPDSVINLHTSEDEAHQNTEKKASLLKPHLLSNSNTMMPPAISTFTSSGLYEESVGNKNHTLFTNSTNDSVEWENCQNYIKKPEQKCMQVGCTVTAKAEDDRYISANLLKLSENIIASMVDGSESQQSQRKLQSVRKSQRKRLSESFLDRRASSEESSSPALQLPDVMCVSKQTKAPSKTMQLSKQYASPNSDKTARLDYNSDVYECEHCLIIFKDYVMFTVHMGCHGFDNPFRCNVCGVDCCDRLQFACHFARGQHKSATSSVSS</sequence>
<organism evidence="13 14">
    <name type="scientific">Clavelina lepadiformis</name>
    <name type="common">Light-bulb sea squirt</name>
    <name type="synonym">Ascidia lepadiformis</name>
    <dbReference type="NCBI Taxonomy" id="159417"/>
    <lineage>
        <taxon>Eukaryota</taxon>
        <taxon>Metazoa</taxon>
        <taxon>Chordata</taxon>
        <taxon>Tunicata</taxon>
        <taxon>Ascidiacea</taxon>
        <taxon>Aplousobranchia</taxon>
        <taxon>Clavelinidae</taxon>
        <taxon>Clavelina</taxon>
    </lineage>
</organism>
<accession>A0ABP0GIT7</accession>
<keyword evidence="7" id="KW-0539">Nucleus</keyword>
<evidence type="ECO:0000256" key="5">
    <source>
        <dbReference type="ARBA" id="ARBA00022833"/>
    </source>
</evidence>
<keyword evidence="6" id="KW-0238">DNA-binding</keyword>
<keyword evidence="5" id="KW-0862">Zinc</keyword>
<feature type="domain" description="C2H2-type" evidence="12">
    <location>
        <begin position="368"/>
        <end position="395"/>
    </location>
</feature>
<comment type="caution">
    <text evidence="13">The sequence shown here is derived from an EMBL/GenBank/DDBJ whole genome shotgun (WGS) entry which is preliminary data.</text>
</comment>
<dbReference type="PANTHER" id="PTHR24404:SF55">
    <property type="entry name" value="ZINC FINGER PROTEIN PEGASUS"/>
    <property type="match status" value="1"/>
</dbReference>
<comment type="similarity">
    <text evidence="8">Belongs to the Ikaros C2H2-type zinc-finger protein family.</text>
</comment>
<comment type="subcellular location">
    <subcellularLocation>
        <location evidence="1">Nucleus</location>
    </subcellularLocation>
</comment>
<evidence type="ECO:0000256" key="6">
    <source>
        <dbReference type="ARBA" id="ARBA00023125"/>
    </source>
</evidence>
<protein>
    <recommendedName>
        <fullName evidence="9">Zinc finger protein Pegasus</fullName>
    </recommendedName>
    <alternativeName>
        <fullName evidence="10">Ikaros family zinc finger protein 5</fullName>
    </alternativeName>
</protein>
<dbReference type="Proteomes" id="UP001642483">
    <property type="component" value="Unassembled WGS sequence"/>
</dbReference>
<evidence type="ECO:0000256" key="11">
    <source>
        <dbReference type="PROSITE-ProRule" id="PRU00042"/>
    </source>
</evidence>
<keyword evidence="4 11" id="KW-0863">Zinc-finger</keyword>
<evidence type="ECO:0000256" key="1">
    <source>
        <dbReference type="ARBA" id="ARBA00004123"/>
    </source>
</evidence>
<dbReference type="Pfam" id="PF00096">
    <property type="entry name" value="zf-C2H2"/>
    <property type="match status" value="2"/>
</dbReference>
<dbReference type="PROSITE" id="PS50157">
    <property type="entry name" value="ZINC_FINGER_C2H2_2"/>
    <property type="match status" value="3"/>
</dbReference>
<feature type="domain" description="C2H2-type" evidence="12">
    <location>
        <begin position="66"/>
        <end position="94"/>
    </location>
</feature>
<keyword evidence="2" id="KW-0479">Metal-binding</keyword>
<proteinExistence type="inferred from homology"/>
<dbReference type="PANTHER" id="PTHR24404">
    <property type="entry name" value="ZINC FINGER PROTEIN"/>
    <property type="match status" value="1"/>
</dbReference>
<dbReference type="PROSITE" id="PS00028">
    <property type="entry name" value="ZINC_FINGER_C2H2_1"/>
    <property type="match status" value="2"/>
</dbReference>
<evidence type="ECO:0000313" key="13">
    <source>
        <dbReference type="EMBL" id="CAK8690569.1"/>
    </source>
</evidence>
<dbReference type="EMBL" id="CAWYQH010000119">
    <property type="protein sequence ID" value="CAK8690569.1"/>
    <property type="molecule type" value="Genomic_DNA"/>
</dbReference>
<evidence type="ECO:0000256" key="8">
    <source>
        <dbReference type="ARBA" id="ARBA00038390"/>
    </source>
</evidence>
<keyword evidence="14" id="KW-1185">Reference proteome</keyword>
<evidence type="ECO:0000313" key="14">
    <source>
        <dbReference type="Proteomes" id="UP001642483"/>
    </source>
</evidence>
<evidence type="ECO:0000256" key="2">
    <source>
        <dbReference type="ARBA" id="ARBA00022723"/>
    </source>
</evidence>
<dbReference type="SMART" id="SM00355">
    <property type="entry name" value="ZnF_C2H2"/>
    <property type="match status" value="4"/>
</dbReference>
<dbReference type="InterPro" id="IPR036236">
    <property type="entry name" value="Znf_C2H2_sf"/>
</dbReference>
<evidence type="ECO:0000256" key="9">
    <source>
        <dbReference type="ARBA" id="ARBA00040442"/>
    </source>
</evidence>